<feature type="region of interest" description="Disordered" evidence="6">
    <location>
        <begin position="1"/>
        <end position="60"/>
    </location>
</feature>
<evidence type="ECO:0000256" key="4">
    <source>
        <dbReference type="ARBA" id="ARBA00023273"/>
    </source>
</evidence>
<dbReference type="InterPro" id="IPR050630">
    <property type="entry name" value="WD_repeat_EMAP"/>
</dbReference>
<organism evidence="8 9">
    <name type="scientific">Cyprinodon variegatus</name>
    <name type="common">Sheepshead minnow</name>
    <dbReference type="NCBI Taxonomy" id="28743"/>
    <lineage>
        <taxon>Eukaryota</taxon>
        <taxon>Metazoa</taxon>
        <taxon>Chordata</taxon>
        <taxon>Craniata</taxon>
        <taxon>Vertebrata</taxon>
        <taxon>Euteleostomi</taxon>
        <taxon>Actinopterygii</taxon>
        <taxon>Neopterygii</taxon>
        <taxon>Teleostei</taxon>
        <taxon>Neoteleostei</taxon>
        <taxon>Acanthomorphata</taxon>
        <taxon>Ovalentaria</taxon>
        <taxon>Atherinomorphae</taxon>
        <taxon>Cyprinodontiformes</taxon>
        <taxon>Cyprinodontidae</taxon>
        <taxon>Cyprinodon</taxon>
    </lineage>
</organism>
<dbReference type="Ensembl" id="ENSCVAT00000014110.1">
    <property type="protein sequence ID" value="ENSCVAP00000020527.1"/>
    <property type="gene ID" value="ENSCVAG00000001976.1"/>
</dbReference>
<protein>
    <recommendedName>
        <fullName evidence="5">Cilia- and flagella-associated protein 251</fullName>
    </recommendedName>
</protein>
<dbReference type="Gene3D" id="2.130.10.10">
    <property type="entry name" value="YVTN repeat-like/Quinoprotein amine dehydrogenase"/>
    <property type="match status" value="2"/>
</dbReference>
<evidence type="ECO:0000313" key="8">
    <source>
        <dbReference type="Ensembl" id="ENSCVAP00000020527.1"/>
    </source>
</evidence>
<evidence type="ECO:0000259" key="7">
    <source>
        <dbReference type="Pfam" id="PF12894"/>
    </source>
</evidence>
<evidence type="ECO:0000256" key="5">
    <source>
        <dbReference type="ARBA" id="ARBA00040994"/>
    </source>
</evidence>
<comment type="subcellular location">
    <subcellularLocation>
        <location evidence="1">Cell projection</location>
        <location evidence="1">Cilium</location>
    </subcellularLocation>
</comment>
<feature type="compositionally biased region" description="Basic and acidic residues" evidence="6">
    <location>
        <begin position="41"/>
        <end position="50"/>
    </location>
</feature>
<evidence type="ECO:0000256" key="3">
    <source>
        <dbReference type="ARBA" id="ARBA00022737"/>
    </source>
</evidence>
<dbReference type="SUPFAM" id="SSF50978">
    <property type="entry name" value="WD40 repeat-like"/>
    <property type="match status" value="2"/>
</dbReference>
<feature type="domain" description="Anaphase-promoting complex subunit 4-like WD40" evidence="7">
    <location>
        <begin position="413"/>
        <end position="472"/>
    </location>
</feature>
<proteinExistence type="predicted"/>
<dbReference type="InterPro" id="IPR015943">
    <property type="entry name" value="WD40/YVTN_repeat-like_dom_sf"/>
</dbReference>
<dbReference type="InterPro" id="IPR024977">
    <property type="entry name" value="Apc4-like_WD40_dom"/>
</dbReference>
<dbReference type="Pfam" id="PF12894">
    <property type="entry name" value="ANAPC4_WD40"/>
    <property type="match status" value="1"/>
</dbReference>
<dbReference type="GO" id="GO:0030223">
    <property type="term" value="P:neutrophil differentiation"/>
    <property type="evidence" value="ECO:0007669"/>
    <property type="project" value="Ensembl"/>
</dbReference>
<keyword evidence="2" id="KW-0853">WD repeat</keyword>
<dbReference type="SMART" id="SM00320">
    <property type="entry name" value="WD40"/>
    <property type="match status" value="6"/>
</dbReference>
<dbReference type="GeneTree" id="ENSGT00390000013370"/>
<keyword evidence="4" id="KW-0966">Cell projection</keyword>
<evidence type="ECO:0000313" key="9">
    <source>
        <dbReference type="Proteomes" id="UP000265020"/>
    </source>
</evidence>
<feature type="compositionally biased region" description="Polar residues" evidence="6">
    <location>
        <begin position="20"/>
        <end position="34"/>
    </location>
</feature>
<evidence type="ECO:0000256" key="1">
    <source>
        <dbReference type="ARBA" id="ARBA00004138"/>
    </source>
</evidence>
<reference evidence="8" key="1">
    <citation type="submission" date="2025-08" db="UniProtKB">
        <authorList>
            <consortium name="Ensembl"/>
        </authorList>
    </citation>
    <scope>IDENTIFICATION</scope>
</reference>
<dbReference type="InterPro" id="IPR001680">
    <property type="entry name" value="WD40_rpt"/>
</dbReference>
<dbReference type="Pfam" id="PF00400">
    <property type="entry name" value="WD40"/>
    <property type="match status" value="3"/>
</dbReference>
<evidence type="ECO:0000256" key="2">
    <source>
        <dbReference type="ARBA" id="ARBA00022574"/>
    </source>
</evidence>
<sequence>IMCFSSDMSGARKKRKPKEQQTFASAAGQQSSETAGEDEEKLSKHRDGAKNRHGQSQVYTATKDTLFSQKTAQPPMHPFSLQRVFGMNLTLPVVSLQDQSQHIFLYGVGHFGIIFNHTTDSQHILQGHSSSISCMCVTENRRWIATADSGSPSMVIIWDSYSGIPVKTLFDCHPASGVAAVAFSGDAKYLATLGRNGCQSICIWDWTSDAQKPLYCTELNPKLGFQVSMLPSHLNVFYWRRYPADSKVFAQPSPYPSMWVYSADRFPSRTTFDWRNHRLLKAIANCIGVWTINEVSHVRKISTKERITVLTTHDGYPEGEIRFYDKDFTVVSCCEDFHQDPIVSISFSKDIPMPAYREECTLEEKPLVIRNFLVSTLSFKVIHVNTSGGTQTLLQNDDAPLHAVACHPSHPAVALGNQRGVLKLWDYNQKLISGIRVFEEEKHINCVAFDPKGRFLAVGFGTGAVYILDACTLQNNPDECFHCATDSIDLITFSSDSQYLATADVGKAVTVFCSQTNKDASPQWMYLGRYCYHNKPIKDLLFGVHLDSAQPRLLSLGSDRQLVEYDLKNSHKDKLLLLRSERIEQSAVPQCIVWHPPLNAEELLLVASDQYKMKLFNSKTLTCRKTLLGPTYGSPIKRILVLPKSKDAEMSSYHLAFITEDKLGLQILPLDGNPYKSTALICHPTGVSSFACSYDGKFLFTAGRSDSLVMSWRVNLDVLHAATALGGKDMEPFYSMLDGGRDGRFYREMEDFFYYCIIRHQGAAVLKRPNVCAKIPLSDIPDLVRALGHFPTEKELEDMQNEIKFSQFAETGKHVTDIGLEEFIKLYINHRPAFGISSEELVQAFHVLGKQQDTLHLSEVAECFATLLQVNKNEGEEETHSFVSSLLQSRGFHSPNFLLHQSLSCTKLLCLVSVVQIDLACLASVLP</sequence>
<name>A0A3Q2DMI2_CYPVA</name>
<dbReference type="AlphaFoldDB" id="A0A3Q2DMI2"/>
<accession>A0A3Q2DMI2</accession>
<reference evidence="8" key="2">
    <citation type="submission" date="2025-09" db="UniProtKB">
        <authorList>
            <consortium name="Ensembl"/>
        </authorList>
    </citation>
    <scope>IDENTIFICATION</scope>
</reference>
<dbReference type="OMA" id="YYAQIRA"/>
<dbReference type="GO" id="GO:0002574">
    <property type="term" value="P:thrombocyte differentiation"/>
    <property type="evidence" value="ECO:0007669"/>
    <property type="project" value="Ensembl"/>
</dbReference>
<dbReference type="GO" id="GO:0036126">
    <property type="term" value="C:sperm flagellum"/>
    <property type="evidence" value="ECO:0007669"/>
    <property type="project" value="TreeGrafter"/>
</dbReference>
<evidence type="ECO:0000256" key="6">
    <source>
        <dbReference type="SAM" id="MobiDB-lite"/>
    </source>
</evidence>
<dbReference type="InterPro" id="IPR036322">
    <property type="entry name" value="WD40_repeat_dom_sf"/>
</dbReference>
<dbReference type="STRING" id="28743.ENSCVAP00000020527"/>
<dbReference type="Proteomes" id="UP000265020">
    <property type="component" value="Unassembled WGS sequence"/>
</dbReference>
<keyword evidence="9" id="KW-1185">Reference proteome</keyword>
<dbReference type="PANTHER" id="PTHR13720:SF13">
    <property type="entry name" value="CILIA- AND FLAGELLA-ASSOCIATED PROTEIN 251"/>
    <property type="match status" value="1"/>
</dbReference>
<dbReference type="PANTHER" id="PTHR13720">
    <property type="entry name" value="WD-40 REPEAT PROTEIN"/>
    <property type="match status" value="1"/>
</dbReference>
<keyword evidence="3" id="KW-0677">Repeat</keyword>